<name>A0A8J2SXP2_9STRA</name>
<evidence type="ECO:0000313" key="2">
    <source>
        <dbReference type="EMBL" id="CAH0375404.1"/>
    </source>
</evidence>
<feature type="chain" id="PRO_5035160778" description="SGNH hydrolase-type esterase domain-containing protein" evidence="1">
    <location>
        <begin position="18"/>
        <end position="438"/>
    </location>
</feature>
<organism evidence="2 3">
    <name type="scientific">Pelagomonas calceolata</name>
    <dbReference type="NCBI Taxonomy" id="35677"/>
    <lineage>
        <taxon>Eukaryota</taxon>
        <taxon>Sar</taxon>
        <taxon>Stramenopiles</taxon>
        <taxon>Ochrophyta</taxon>
        <taxon>Pelagophyceae</taxon>
        <taxon>Pelagomonadales</taxon>
        <taxon>Pelagomonadaceae</taxon>
        <taxon>Pelagomonas</taxon>
    </lineage>
</organism>
<evidence type="ECO:0000313" key="3">
    <source>
        <dbReference type="Proteomes" id="UP000789595"/>
    </source>
</evidence>
<dbReference type="EMBL" id="CAKKNE010000004">
    <property type="protein sequence ID" value="CAH0375404.1"/>
    <property type="molecule type" value="Genomic_DNA"/>
</dbReference>
<dbReference type="Proteomes" id="UP000789595">
    <property type="component" value="Unassembled WGS sequence"/>
</dbReference>
<protein>
    <recommendedName>
        <fullName evidence="4">SGNH hydrolase-type esterase domain-containing protein</fullName>
    </recommendedName>
</protein>
<sequence length="438" mass="47092">MLLQSLAAVLLGAAGRAELFLEADVAALSERARHALRRHWEGNPRARKPRFLVNDEMLASMPLLREGLCRFEGRFRAARPPRRARRRPFGVVFVGDSTMRNLFHALCLAMNVRQRGDDQGAQPVATCAGRLAAPAARARRRRGECGCAEEAAFRATRECGCAGSLLLRPDVAAAYAGSTDVDPRAVGRAAGALGGPVDAVVFGAGLRGNQAVTSAVLRTIAETFVSLHAIEPLRSRGRRAGLWLQWPTPFAPAPAAWTSYAGFVGYEAALRRAAGQYARDAPGATVVASTTHSQCDAAFTRDFRRVADEARRRGRVAASAGCAAWLRDRFGDVDAARHCAAGLRGRDASAALNARLRSALPDVDVVDAFALTDGRCEENLPGDAMHFHGLLYDELTLVLEALGWRPTARPVGCPRARRGWNASSAAETSEAPRRRVVV</sequence>
<evidence type="ECO:0008006" key="4">
    <source>
        <dbReference type="Google" id="ProtNLM"/>
    </source>
</evidence>
<gene>
    <name evidence="2" type="ORF">PECAL_4P27370</name>
</gene>
<keyword evidence="3" id="KW-1185">Reference proteome</keyword>
<accession>A0A8J2SXP2</accession>
<evidence type="ECO:0000256" key="1">
    <source>
        <dbReference type="SAM" id="SignalP"/>
    </source>
</evidence>
<proteinExistence type="predicted"/>
<comment type="caution">
    <text evidence="2">The sequence shown here is derived from an EMBL/GenBank/DDBJ whole genome shotgun (WGS) entry which is preliminary data.</text>
</comment>
<reference evidence="2" key="1">
    <citation type="submission" date="2021-11" db="EMBL/GenBank/DDBJ databases">
        <authorList>
            <consortium name="Genoscope - CEA"/>
            <person name="William W."/>
        </authorList>
    </citation>
    <scope>NUCLEOTIDE SEQUENCE</scope>
</reference>
<feature type="signal peptide" evidence="1">
    <location>
        <begin position="1"/>
        <end position="17"/>
    </location>
</feature>
<keyword evidence="1" id="KW-0732">Signal</keyword>
<dbReference type="AlphaFoldDB" id="A0A8J2SXP2"/>